<evidence type="ECO:0000256" key="1">
    <source>
        <dbReference type="ARBA" id="ARBA00004651"/>
    </source>
</evidence>
<feature type="transmembrane region" description="Helical" evidence="6">
    <location>
        <begin position="218"/>
        <end position="236"/>
    </location>
</feature>
<dbReference type="Gene3D" id="1.20.1250.20">
    <property type="entry name" value="MFS general substrate transporter like domains"/>
    <property type="match status" value="1"/>
</dbReference>
<feature type="transmembrane region" description="Helical" evidence="6">
    <location>
        <begin position="32"/>
        <end position="50"/>
    </location>
</feature>
<gene>
    <name evidence="8" type="ORF">JF888_09085</name>
</gene>
<dbReference type="PANTHER" id="PTHR23501">
    <property type="entry name" value="MAJOR FACILITATOR SUPERFAMILY"/>
    <property type="match status" value="1"/>
</dbReference>
<dbReference type="PROSITE" id="PS50850">
    <property type="entry name" value="MFS"/>
    <property type="match status" value="1"/>
</dbReference>
<feature type="transmembrane region" description="Helical" evidence="6">
    <location>
        <begin position="183"/>
        <end position="206"/>
    </location>
</feature>
<feature type="transmembrane region" description="Helical" evidence="6">
    <location>
        <begin position="153"/>
        <end position="171"/>
    </location>
</feature>
<dbReference type="GO" id="GO:0005886">
    <property type="term" value="C:plasma membrane"/>
    <property type="evidence" value="ECO:0007669"/>
    <property type="project" value="UniProtKB-SubCell"/>
</dbReference>
<feature type="domain" description="Major facilitator superfamily (MFS) profile" evidence="7">
    <location>
        <begin position="1"/>
        <end position="474"/>
    </location>
</feature>
<dbReference type="RefSeq" id="WP_338179147.1">
    <property type="nucleotide sequence ID" value="NZ_JAEKNQ010000035.1"/>
</dbReference>
<feature type="transmembrane region" description="Helical" evidence="6">
    <location>
        <begin position="256"/>
        <end position="274"/>
    </location>
</feature>
<dbReference type="AlphaFoldDB" id="A0A934KBA4"/>
<feature type="transmembrane region" description="Helical" evidence="6">
    <location>
        <begin position="62"/>
        <end position="87"/>
    </location>
</feature>
<dbReference type="Gene3D" id="1.20.1720.10">
    <property type="entry name" value="Multidrug resistance protein D"/>
    <property type="match status" value="1"/>
</dbReference>
<dbReference type="Proteomes" id="UP000620075">
    <property type="component" value="Unassembled WGS sequence"/>
</dbReference>
<dbReference type="InterPro" id="IPR036259">
    <property type="entry name" value="MFS_trans_sf"/>
</dbReference>
<dbReference type="GO" id="GO:0022857">
    <property type="term" value="F:transmembrane transporter activity"/>
    <property type="evidence" value="ECO:0007669"/>
    <property type="project" value="InterPro"/>
</dbReference>
<keyword evidence="4 6" id="KW-1133">Transmembrane helix</keyword>
<feature type="transmembrane region" description="Helical" evidence="6">
    <location>
        <begin position="320"/>
        <end position="336"/>
    </location>
</feature>
<dbReference type="PANTHER" id="PTHR23501:SF191">
    <property type="entry name" value="VACUOLAR BASIC AMINO ACID TRANSPORTER 4"/>
    <property type="match status" value="1"/>
</dbReference>
<feature type="transmembrane region" description="Helical" evidence="6">
    <location>
        <begin position="356"/>
        <end position="378"/>
    </location>
</feature>
<dbReference type="EMBL" id="JAEKNQ010000035">
    <property type="protein sequence ID" value="MBJ7603324.1"/>
    <property type="molecule type" value="Genomic_DNA"/>
</dbReference>
<evidence type="ECO:0000256" key="6">
    <source>
        <dbReference type="SAM" id="Phobius"/>
    </source>
</evidence>
<evidence type="ECO:0000259" key="7">
    <source>
        <dbReference type="PROSITE" id="PS50850"/>
    </source>
</evidence>
<evidence type="ECO:0000256" key="5">
    <source>
        <dbReference type="ARBA" id="ARBA00023136"/>
    </source>
</evidence>
<dbReference type="InterPro" id="IPR011701">
    <property type="entry name" value="MFS"/>
</dbReference>
<feature type="transmembrane region" description="Helical" evidence="6">
    <location>
        <begin position="390"/>
        <end position="410"/>
    </location>
</feature>
<dbReference type="SUPFAM" id="SSF103473">
    <property type="entry name" value="MFS general substrate transporter"/>
    <property type="match status" value="1"/>
</dbReference>
<accession>A0A934KBA4</accession>
<dbReference type="InterPro" id="IPR020846">
    <property type="entry name" value="MFS_dom"/>
</dbReference>
<evidence type="ECO:0000256" key="2">
    <source>
        <dbReference type="ARBA" id="ARBA00022448"/>
    </source>
</evidence>
<name>A0A934KBA4_9BACT</name>
<sequence length="492" mass="49700">MALGAVDTYAVVTLLPQMMASLELPIDHIEQATPIVSGFLAGYVVALPLLGTFSDARGRLPAYAAGLLLFGLGSLLTASAGSSAVLISGRTLQGLGGGALVPLSLALAADLFSGGRLAPALGGVSGIQEAGSVLGPVWGAVLAAWLGTWRGVFWLNLPLAAVLLGGLLLTAGRDDARTPQPRLSGVDWLGAGLFGLALGLVVLALYPDDPGRHPLNSAVVPLGLASVAAAAAFVWWQRRRPEPLIGGAMVRSPALWASLVANLLGGGALIIALVEVPLLGRGVYGLSTTSAGLLLTRFLLGLPLGALAGGLLAGRLGRRITAIAGLCLAAASYALMSTWGGQELTASPLRAELELALAGAGFGLVIAPLTAVVIEVAGPRQHGLGGSLVVLARTLGMVLGLAALTAYGLARFQRIFDARSCGSPGGADLGQQVSALEACTKGALLQEYHELFLIAAAVCVLAAVLVAVWLRAPGSPSDQLPANTARSLNAAR</sequence>
<keyword evidence="3 6" id="KW-0812">Transmembrane</keyword>
<evidence type="ECO:0000313" key="9">
    <source>
        <dbReference type="Proteomes" id="UP000620075"/>
    </source>
</evidence>
<dbReference type="Pfam" id="PF07690">
    <property type="entry name" value="MFS_1"/>
    <property type="match status" value="1"/>
</dbReference>
<keyword evidence="2" id="KW-0813">Transport</keyword>
<feature type="transmembrane region" description="Helical" evidence="6">
    <location>
        <begin position="294"/>
        <end position="313"/>
    </location>
</feature>
<keyword evidence="5 6" id="KW-0472">Membrane</keyword>
<evidence type="ECO:0000256" key="3">
    <source>
        <dbReference type="ARBA" id="ARBA00022692"/>
    </source>
</evidence>
<feature type="transmembrane region" description="Helical" evidence="6">
    <location>
        <begin position="451"/>
        <end position="470"/>
    </location>
</feature>
<proteinExistence type="predicted"/>
<evidence type="ECO:0000256" key="4">
    <source>
        <dbReference type="ARBA" id="ARBA00022989"/>
    </source>
</evidence>
<comment type="caution">
    <text evidence="8">The sequence shown here is derived from an EMBL/GenBank/DDBJ whole genome shotgun (WGS) entry which is preliminary data.</text>
</comment>
<protein>
    <submittedName>
        <fullName evidence="8">MFS transporter</fullName>
    </submittedName>
</protein>
<reference evidence="8 9" key="1">
    <citation type="submission" date="2020-10" db="EMBL/GenBank/DDBJ databases">
        <title>Ca. Dormibacterota MAGs.</title>
        <authorList>
            <person name="Montgomery K."/>
        </authorList>
    </citation>
    <scope>NUCLEOTIDE SEQUENCE [LARGE SCALE GENOMIC DNA]</scope>
    <source>
        <strain evidence="8">SC8811_S16_3</strain>
    </source>
</reference>
<comment type="subcellular location">
    <subcellularLocation>
        <location evidence="1">Cell membrane</location>
        <topology evidence="1">Multi-pass membrane protein</topology>
    </subcellularLocation>
</comment>
<organism evidence="8 9">
    <name type="scientific">Candidatus Dormiibacter inghamiae</name>
    <dbReference type="NCBI Taxonomy" id="3127013"/>
    <lineage>
        <taxon>Bacteria</taxon>
        <taxon>Bacillati</taxon>
        <taxon>Candidatus Dormiibacterota</taxon>
        <taxon>Candidatus Dormibacteria</taxon>
        <taxon>Candidatus Dormibacterales</taxon>
        <taxon>Candidatus Dormibacteraceae</taxon>
        <taxon>Candidatus Dormiibacter</taxon>
    </lineage>
</organism>
<evidence type="ECO:0000313" key="8">
    <source>
        <dbReference type="EMBL" id="MBJ7603324.1"/>
    </source>
</evidence>